<accession>A0A7Y9WKD1</accession>
<reference evidence="1 2" key="1">
    <citation type="submission" date="2020-07" db="EMBL/GenBank/DDBJ databases">
        <title>Exploring microbial biodiversity for novel pathways involved in the catabolism of aromatic compounds derived from lignin.</title>
        <authorList>
            <person name="Elkins J."/>
        </authorList>
    </citation>
    <scope>NUCLEOTIDE SEQUENCE [LARGE SCALE GENOMIC DNA]</scope>
    <source>
        <strain evidence="1 2">H2C3C</strain>
    </source>
</reference>
<gene>
    <name evidence="1" type="ORF">GGD40_001943</name>
</gene>
<dbReference type="RefSeq" id="WP_179743485.1">
    <property type="nucleotide sequence ID" value="NZ_JACCAS010000001.1"/>
</dbReference>
<evidence type="ECO:0000313" key="1">
    <source>
        <dbReference type="EMBL" id="NYH22464.1"/>
    </source>
</evidence>
<comment type="caution">
    <text evidence="1">The sequence shown here is derived from an EMBL/GenBank/DDBJ whole genome shotgun (WGS) entry which is preliminary data.</text>
</comment>
<dbReference type="AlphaFoldDB" id="A0A7Y9WKD1"/>
<protein>
    <submittedName>
        <fullName evidence="1">Uncharacterized protein</fullName>
    </submittedName>
</protein>
<proteinExistence type="predicted"/>
<sequence>MLANSEIEKTLATRWVNAWASAIGDLYFSALTEERLNSTAITSKPT</sequence>
<dbReference type="EMBL" id="JACCAS010000001">
    <property type="protein sequence ID" value="NYH22464.1"/>
    <property type="molecule type" value="Genomic_DNA"/>
</dbReference>
<evidence type="ECO:0000313" key="2">
    <source>
        <dbReference type="Proteomes" id="UP000540929"/>
    </source>
</evidence>
<name>A0A7Y9WKD1_9BURK</name>
<dbReference type="Proteomes" id="UP000540929">
    <property type="component" value="Unassembled WGS sequence"/>
</dbReference>
<organism evidence="1 2">
    <name type="scientific">Paraburkholderia bryophila</name>
    <dbReference type="NCBI Taxonomy" id="420952"/>
    <lineage>
        <taxon>Bacteria</taxon>
        <taxon>Pseudomonadati</taxon>
        <taxon>Pseudomonadota</taxon>
        <taxon>Betaproteobacteria</taxon>
        <taxon>Burkholderiales</taxon>
        <taxon>Burkholderiaceae</taxon>
        <taxon>Paraburkholderia</taxon>
    </lineage>
</organism>
<keyword evidence="2" id="KW-1185">Reference proteome</keyword>